<dbReference type="Proteomes" id="UP001292094">
    <property type="component" value="Unassembled WGS sequence"/>
</dbReference>
<dbReference type="Pfam" id="PF00271">
    <property type="entry name" value="Helicase_C"/>
    <property type="match status" value="1"/>
</dbReference>
<dbReference type="GO" id="GO:0005634">
    <property type="term" value="C:nucleus"/>
    <property type="evidence" value="ECO:0007669"/>
    <property type="project" value="UniProtKB-SubCell"/>
</dbReference>
<dbReference type="GO" id="GO:0004386">
    <property type="term" value="F:helicase activity"/>
    <property type="evidence" value="ECO:0007669"/>
    <property type="project" value="UniProtKB-KW"/>
</dbReference>
<keyword evidence="6" id="KW-0547">Nucleotide-binding</keyword>
<keyword evidence="8" id="KW-0378">Hydrolase</keyword>
<feature type="compositionally biased region" description="Low complexity" evidence="19">
    <location>
        <begin position="1082"/>
        <end position="1120"/>
    </location>
</feature>
<dbReference type="CDD" id="cd18793">
    <property type="entry name" value="SF2_C_SNF"/>
    <property type="match status" value="1"/>
</dbReference>
<dbReference type="InterPro" id="IPR027417">
    <property type="entry name" value="P-loop_NTPase"/>
</dbReference>
<evidence type="ECO:0000313" key="23">
    <source>
        <dbReference type="Proteomes" id="UP001292094"/>
    </source>
</evidence>
<dbReference type="SUPFAM" id="SSF52540">
    <property type="entry name" value="P-loop containing nucleoside triphosphate hydrolases"/>
    <property type="match status" value="2"/>
</dbReference>
<evidence type="ECO:0000256" key="4">
    <source>
        <dbReference type="ARBA" id="ARBA00022553"/>
    </source>
</evidence>
<keyword evidence="9" id="KW-0347">Helicase</keyword>
<dbReference type="GO" id="GO:0006346">
    <property type="term" value="P:DNA methylation-dependent constitutive heterochromatin formation"/>
    <property type="evidence" value="ECO:0007669"/>
    <property type="project" value="TreeGrafter"/>
</dbReference>
<dbReference type="GO" id="GO:0005524">
    <property type="term" value="F:ATP binding"/>
    <property type="evidence" value="ECO:0007669"/>
    <property type="project" value="UniProtKB-KW"/>
</dbReference>
<feature type="compositionally biased region" description="Low complexity" evidence="19">
    <location>
        <begin position="1032"/>
        <end position="1055"/>
    </location>
</feature>
<evidence type="ECO:0000256" key="6">
    <source>
        <dbReference type="ARBA" id="ARBA00022741"/>
    </source>
</evidence>
<dbReference type="InterPro" id="IPR038718">
    <property type="entry name" value="SNF2-like_sf"/>
</dbReference>
<feature type="coiled-coil region" evidence="18">
    <location>
        <begin position="78"/>
        <end position="106"/>
    </location>
</feature>
<dbReference type="SMART" id="SM00487">
    <property type="entry name" value="DEXDc"/>
    <property type="match status" value="1"/>
</dbReference>
<dbReference type="EMBL" id="JAWZYT010002840">
    <property type="protein sequence ID" value="KAK4301704.1"/>
    <property type="molecule type" value="Genomic_DNA"/>
</dbReference>
<evidence type="ECO:0000256" key="3">
    <source>
        <dbReference type="ARBA" id="ARBA00022473"/>
    </source>
</evidence>
<feature type="compositionally biased region" description="Basic and acidic residues" evidence="19">
    <location>
        <begin position="1835"/>
        <end position="1876"/>
    </location>
</feature>
<keyword evidence="14" id="KW-0539">Nucleus</keyword>
<evidence type="ECO:0000313" key="22">
    <source>
        <dbReference type="EMBL" id="KAK4301704.1"/>
    </source>
</evidence>
<comment type="similarity">
    <text evidence="2">Belongs to the SNF2/RAD54 helicase family.</text>
</comment>
<feature type="compositionally biased region" description="Low complexity" evidence="19">
    <location>
        <begin position="238"/>
        <end position="255"/>
    </location>
</feature>
<name>A0AAE1P433_9EUCA</name>
<dbReference type="GO" id="GO:0051301">
    <property type="term" value="P:cell division"/>
    <property type="evidence" value="ECO:0007669"/>
    <property type="project" value="UniProtKB-KW"/>
</dbReference>
<dbReference type="PANTHER" id="PTHR47161:SF1">
    <property type="entry name" value="LYMPHOID-SPECIFIC HELICASE"/>
    <property type="match status" value="1"/>
</dbReference>
<feature type="region of interest" description="Disordered" evidence="19">
    <location>
        <begin position="1535"/>
        <end position="1683"/>
    </location>
</feature>
<dbReference type="PROSITE" id="PS51192">
    <property type="entry name" value="HELICASE_ATP_BIND_1"/>
    <property type="match status" value="1"/>
</dbReference>
<feature type="compositionally biased region" description="Basic and acidic residues" evidence="19">
    <location>
        <begin position="2017"/>
        <end position="2027"/>
    </location>
</feature>
<feature type="region of interest" description="Disordered" evidence="19">
    <location>
        <begin position="1026"/>
        <end position="1120"/>
    </location>
</feature>
<feature type="domain" description="Helicase ATP-binding" evidence="20">
    <location>
        <begin position="335"/>
        <end position="507"/>
    </location>
</feature>
<evidence type="ECO:0000256" key="16">
    <source>
        <dbReference type="ARBA" id="ARBA00053349"/>
    </source>
</evidence>
<keyword evidence="12 18" id="KW-0175">Coiled coil</keyword>
<evidence type="ECO:0000256" key="18">
    <source>
        <dbReference type="SAM" id="Coils"/>
    </source>
</evidence>
<dbReference type="Gene3D" id="3.40.50.300">
    <property type="entry name" value="P-loop containing nucleotide triphosphate hydrolases"/>
    <property type="match status" value="1"/>
</dbReference>
<keyword evidence="7" id="KW-0498">Mitosis</keyword>
<comment type="subcellular location">
    <subcellularLocation>
        <location evidence="1">Nucleus</location>
    </subcellularLocation>
</comment>
<reference evidence="22" key="1">
    <citation type="submission" date="2023-11" db="EMBL/GenBank/DDBJ databases">
        <title>Genome assemblies of two species of porcelain crab, Petrolisthes cinctipes and Petrolisthes manimaculis (Anomura: Porcellanidae).</title>
        <authorList>
            <person name="Angst P."/>
        </authorList>
    </citation>
    <scope>NUCLEOTIDE SEQUENCE</scope>
    <source>
        <strain evidence="22">PB745_02</strain>
        <tissue evidence="22">Gill</tissue>
    </source>
</reference>
<evidence type="ECO:0000256" key="12">
    <source>
        <dbReference type="ARBA" id="ARBA00023054"/>
    </source>
</evidence>
<evidence type="ECO:0000256" key="14">
    <source>
        <dbReference type="ARBA" id="ARBA00023242"/>
    </source>
</evidence>
<gene>
    <name evidence="22" type="ORF">Pmani_026163</name>
</gene>
<evidence type="ECO:0000256" key="5">
    <source>
        <dbReference type="ARBA" id="ARBA00022618"/>
    </source>
</evidence>
<dbReference type="FunFam" id="3.40.50.300:FF:000577">
    <property type="entry name" value="lymphoid-specific helicase isoform X1"/>
    <property type="match status" value="1"/>
</dbReference>
<evidence type="ECO:0000256" key="10">
    <source>
        <dbReference type="ARBA" id="ARBA00022840"/>
    </source>
</evidence>
<keyword evidence="13" id="KW-0804">Transcription</keyword>
<sequence length="2027" mass="228468">MASVLGVTEDSSSSLPECQLKFNEMPGQHVETSLSPTRPGVSPALPEENGRVVMFTEEAVHTTEDEGSMYNGLEGSLLTAEMKKEEEVLEKVNEKEEEKLKKQIKKEYQCEKELQEPGVSPALPEENGRVVIFTEEAVHTTEDEGSMYNGLEGSLLTAEMKKEEEVLEKVNEKEEEKLKKQIEEKYQCEKELQEQRHKRLMHLLTKSEFYSQFLLKQIETQKAATKVQKKKRSDKSDSSQGSNTTSSDCSSQESTGNKRKRRGRNTGESSASKRARHQSYKIADVIDSDVVRAKAEEKRPDNVGEEVNIERGQQPRLFQNGTMRPYQLDGFSWLQALFENGINGILGDEMGLGKTIQTIALLCHLIDHGVPGPFLVVGPLSTLGNWMSEFKWFAPQIPTLLYHGPEHERIKKRSKIHKQGTVSGVSNPIFPVVITSYEVAIKDTKQLNRFQWRYICVDEAHRLKNYKCRLTQSLNTYPSTNRLLLTGTPLQNNLAELWALLNFLMPDIFDSLDVFESWFNISEMAEDGSNQKIIQQEREKQVIITMMKILSPFFLRRVKKDVDLDIPPKKELLVYTPMTPLQAELYEATLTMNFEHFEALKHGKVKESEETEYDERGRPKRRSKQEFDYSVFLDDGNAECSPKKLEKFLDIIQKRQEKPTIEKVLKTSVLRVRLQNQMAQCRRIVNHPYLVNYPLNEDGSYKIDDGLLHVCGKLQVLNQLLTELHRRNHRVLLFSQSTKLLDILEDYLSLRPQFRYKRLDGSCSLGVRQEDIREFNEDTSEYFLFLISTRAGGLGINLATADTVIIYDSDWNPQSDLQAQDRCHRIGQTSPVLVLRLITSATIDEKVVERAATKRKLEKLIIQSGKFKEARQSDRSFEKTLNEEELVALLKEQDHDRIHRTATGNVFTQEEMDSLLDRSDMHRSSSGQKGLHGVFKVVTQEDDSDIDEALTIGYDIIMEAATSCTRETENEVGDWSVAQPTWWIFNLQVAIMSGSSVGYRPSSGYRRGNLVHSLGSSVDGGGYVSSQGSGGFTSSSHREGSGYVSSHSSGGYTTSSHREGGGYVNSGGGYMSSSHRDGGGYVSSQSSGGYRPSSSSSARYSNTSVDYGSSLSSSPSPYSQNISSGYVSDSSYNSGMSRAGTGAGIYASSPYADASYQSGQMMRAGQRGVHLSPSTTTMGGERSDDGLFPTPRLPITTTMSGGERKRGRNSVDIIGAVTQLSQMGNPESKLALNILNSVLGGSEEEDISSFGVSPPNKMMCMDMDEGHGIRRGQIHSPSLPVHNPLQRDYQYQPPLIPSLLDQIQQSNSSYSHDSYDSTGHHMMANDPYRRPVMPRLGRPQPGTRNYRDYGNNQQKGRSGSSGAARRGRTPDGQRASVGPRQRDSRSDQSTGPRKDKHTGQNSFEDYPVEALKCFMCKVDKYHFCNEYLFHLQRKEHIMSSKAYHNHGDEVFNLLKINAKLISERQIAEAQAGTEKVVTSRCTRCQCKIVGSMNAHMASCEHIVMDRFMKYRCCQHPFTNRLQLEEHRLSTEHLKNKYKKMKMQQSKESESANMKEDEKPASKDKDKEPANKEDKELVGKEGDKESATKEEDKESATKEEEKEFATKEEEKESATKEEDKEPATKEEEKESATKEEDKEPATKEEKKDSATKEEEPALKEGNKEPANKKENKESANEEEGMEPAILEEIKEMVTEEGLSEEEAMKMFKDAAKEFQANGEKEMYTATTFPPYDPTKPIGLHRLAVFSDYRCEACPTAKLRMHTNTVLAHFQSITHYMNIFDHVANIKNKKRKSSKEEEWENENLEDNAKERKCASGFSNADTKESGGVDAVDTTTMETKKVMETEKVKEGDKAKEDSSKGKRKVPHNDSSKEKKEETPSKVTKPSQNESCTVKEHPKKDSSTVKKQEPPKHSSKLIKQEVGRKDSCEVKEKLEESSTQEKLLASNEIIGQNGNKIKQEIIDEDTLQETEEVQEAKGKILEAASNSEEEQQEKNEVQDSGEEQQKDINGSSDVDMNQVADLHEGHDNEDE</sequence>
<evidence type="ECO:0000259" key="20">
    <source>
        <dbReference type="PROSITE" id="PS51192"/>
    </source>
</evidence>
<feature type="compositionally biased region" description="Basic and acidic residues" evidence="19">
    <location>
        <begin position="1889"/>
        <end position="1932"/>
    </location>
</feature>
<organism evidence="22 23">
    <name type="scientific">Petrolisthes manimaculis</name>
    <dbReference type="NCBI Taxonomy" id="1843537"/>
    <lineage>
        <taxon>Eukaryota</taxon>
        <taxon>Metazoa</taxon>
        <taxon>Ecdysozoa</taxon>
        <taxon>Arthropoda</taxon>
        <taxon>Crustacea</taxon>
        <taxon>Multicrustacea</taxon>
        <taxon>Malacostraca</taxon>
        <taxon>Eumalacostraca</taxon>
        <taxon>Eucarida</taxon>
        <taxon>Decapoda</taxon>
        <taxon>Pleocyemata</taxon>
        <taxon>Anomura</taxon>
        <taxon>Galatheoidea</taxon>
        <taxon>Porcellanidae</taxon>
        <taxon>Petrolisthes</taxon>
    </lineage>
</organism>
<dbReference type="GO" id="GO:0003682">
    <property type="term" value="F:chromatin binding"/>
    <property type="evidence" value="ECO:0007669"/>
    <property type="project" value="TreeGrafter"/>
</dbReference>
<feature type="coiled-coil region" evidence="18">
    <location>
        <begin position="156"/>
        <end position="198"/>
    </location>
</feature>
<dbReference type="InterPro" id="IPR000330">
    <property type="entry name" value="SNF2_N"/>
</dbReference>
<feature type="compositionally biased region" description="Gly residues" evidence="19">
    <location>
        <begin position="1061"/>
        <end position="1070"/>
    </location>
</feature>
<evidence type="ECO:0000256" key="15">
    <source>
        <dbReference type="ARBA" id="ARBA00023306"/>
    </source>
</evidence>
<dbReference type="InterPro" id="IPR001650">
    <property type="entry name" value="Helicase_C-like"/>
</dbReference>
<keyword evidence="5" id="KW-0132">Cell division</keyword>
<keyword evidence="23" id="KW-1185">Reference proteome</keyword>
<dbReference type="PANTHER" id="PTHR47161">
    <property type="entry name" value="LYMPHOID-SPECIFIC HELICASE"/>
    <property type="match status" value="1"/>
</dbReference>
<dbReference type="PROSITE" id="PS51194">
    <property type="entry name" value="HELICASE_CTER"/>
    <property type="match status" value="1"/>
</dbReference>
<protein>
    <recommendedName>
        <fullName evidence="17">Proliferation-associated SNF2-like protein</fullName>
    </recommendedName>
</protein>
<dbReference type="GO" id="GO:0044027">
    <property type="term" value="P:negative regulation of gene expression via chromosomal CpG island methylation"/>
    <property type="evidence" value="ECO:0007669"/>
    <property type="project" value="TreeGrafter"/>
</dbReference>
<feature type="region of interest" description="Disordered" evidence="19">
    <location>
        <begin position="26"/>
        <end position="48"/>
    </location>
</feature>
<comment type="function">
    <text evidence="16">Plays an essential role in normal development and survival. Involved in regulation of the expansion or survival of lymphoid cells. Required for de novo or maintenance DNA methylation. May control silencing of the imprinted CDKN1C gene through DNA methylation. May play a role in formation and organization of heterochromatin, implying a functional role in the regulation of transcription and mitosis.</text>
</comment>
<dbReference type="InterPro" id="IPR049730">
    <property type="entry name" value="SNF2/RAD54-like_C"/>
</dbReference>
<evidence type="ECO:0000256" key="2">
    <source>
        <dbReference type="ARBA" id="ARBA00007025"/>
    </source>
</evidence>
<feature type="region of interest" description="Disordered" evidence="19">
    <location>
        <begin position="1170"/>
        <end position="1206"/>
    </location>
</feature>
<evidence type="ECO:0000256" key="19">
    <source>
        <dbReference type="SAM" id="MobiDB-lite"/>
    </source>
</evidence>
<dbReference type="SMART" id="SM00490">
    <property type="entry name" value="HELICc"/>
    <property type="match status" value="1"/>
</dbReference>
<feature type="compositionally biased region" description="Basic and acidic residues" evidence="19">
    <location>
        <begin position="1544"/>
        <end position="1674"/>
    </location>
</feature>
<evidence type="ECO:0000256" key="7">
    <source>
        <dbReference type="ARBA" id="ARBA00022776"/>
    </source>
</evidence>
<dbReference type="GO" id="GO:0005721">
    <property type="term" value="C:pericentric heterochromatin"/>
    <property type="evidence" value="ECO:0007669"/>
    <property type="project" value="TreeGrafter"/>
</dbReference>
<dbReference type="Pfam" id="PF00176">
    <property type="entry name" value="SNF2-rel_dom"/>
    <property type="match status" value="1"/>
</dbReference>
<feature type="region of interest" description="Disordered" evidence="19">
    <location>
        <begin position="1964"/>
        <end position="2027"/>
    </location>
</feature>
<keyword evidence="10" id="KW-0067">ATP-binding</keyword>
<keyword evidence="3" id="KW-0217">Developmental protein</keyword>
<evidence type="ECO:0000256" key="13">
    <source>
        <dbReference type="ARBA" id="ARBA00023163"/>
    </source>
</evidence>
<evidence type="ECO:0000256" key="9">
    <source>
        <dbReference type="ARBA" id="ARBA00022806"/>
    </source>
</evidence>
<comment type="caution">
    <text evidence="22">The sequence shown here is derived from an EMBL/GenBank/DDBJ whole genome shotgun (WGS) entry which is preliminary data.</text>
</comment>
<feature type="region of interest" description="Disordered" evidence="19">
    <location>
        <begin position="1787"/>
        <end position="1938"/>
    </location>
</feature>
<feature type="region of interest" description="Disordered" evidence="19">
    <location>
        <begin position="226"/>
        <end position="278"/>
    </location>
</feature>
<evidence type="ECO:0000259" key="21">
    <source>
        <dbReference type="PROSITE" id="PS51194"/>
    </source>
</evidence>
<evidence type="ECO:0000256" key="11">
    <source>
        <dbReference type="ARBA" id="ARBA00023015"/>
    </source>
</evidence>
<feature type="domain" description="Helicase C-terminal" evidence="21">
    <location>
        <begin position="716"/>
        <end position="878"/>
    </location>
</feature>
<dbReference type="FunFam" id="3.40.50.10810:FF:000015">
    <property type="entry name" value="lymphoid-specific helicase isoform X1"/>
    <property type="match status" value="1"/>
</dbReference>
<dbReference type="Gene3D" id="3.40.50.10810">
    <property type="entry name" value="Tandem AAA-ATPase domain"/>
    <property type="match status" value="1"/>
</dbReference>
<accession>A0AAE1P433</accession>
<keyword evidence="4" id="KW-0597">Phosphoprotein</keyword>
<proteinExistence type="inferred from homology"/>
<evidence type="ECO:0000256" key="8">
    <source>
        <dbReference type="ARBA" id="ARBA00022801"/>
    </source>
</evidence>
<evidence type="ECO:0000256" key="17">
    <source>
        <dbReference type="ARBA" id="ARBA00081399"/>
    </source>
</evidence>
<feature type="region of interest" description="Disordered" evidence="19">
    <location>
        <begin position="1304"/>
        <end position="1402"/>
    </location>
</feature>
<dbReference type="GO" id="GO:0031508">
    <property type="term" value="P:pericentric heterochromatin formation"/>
    <property type="evidence" value="ECO:0007669"/>
    <property type="project" value="TreeGrafter"/>
</dbReference>
<dbReference type="GO" id="GO:0016787">
    <property type="term" value="F:hydrolase activity"/>
    <property type="evidence" value="ECO:0007669"/>
    <property type="project" value="UniProtKB-KW"/>
</dbReference>
<keyword evidence="11" id="KW-0805">Transcription regulation</keyword>
<keyword evidence="15" id="KW-0131">Cell cycle</keyword>
<evidence type="ECO:0000256" key="1">
    <source>
        <dbReference type="ARBA" id="ARBA00004123"/>
    </source>
</evidence>
<dbReference type="InterPro" id="IPR014001">
    <property type="entry name" value="Helicase_ATP-bd"/>
</dbReference>